<dbReference type="EMBL" id="JAPZBU010000006">
    <property type="protein sequence ID" value="KAJ5397924.1"/>
    <property type="molecule type" value="Genomic_DNA"/>
</dbReference>
<feature type="region of interest" description="Disordered" evidence="5">
    <location>
        <begin position="109"/>
        <end position="150"/>
    </location>
</feature>
<dbReference type="PROSITE" id="PS50600">
    <property type="entry name" value="ULP_PROTEASE"/>
    <property type="match status" value="1"/>
</dbReference>
<evidence type="ECO:0000259" key="6">
    <source>
        <dbReference type="PROSITE" id="PS50600"/>
    </source>
</evidence>
<proteinExistence type="inferred from homology"/>
<dbReference type="Gene3D" id="3.40.395.10">
    <property type="entry name" value="Adenoviral Proteinase, Chain A"/>
    <property type="match status" value="1"/>
</dbReference>
<dbReference type="GeneID" id="81369654"/>
<evidence type="ECO:0000256" key="4">
    <source>
        <dbReference type="ARBA" id="ARBA00022807"/>
    </source>
</evidence>
<evidence type="ECO:0000313" key="7">
    <source>
        <dbReference type="EMBL" id="KAJ5397924.1"/>
    </source>
</evidence>
<evidence type="ECO:0000256" key="2">
    <source>
        <dbReference type="ARBA" id="ARBA00022670"/>
    </source>
</evidence>
<accession>A0A9X0BAP5</accession>
<dbReference type="AlphaFoldDB" id="A0A9X0BAP5"/>
<sequence length="471" mass="52974">MWLSTTLKKFLPWRDKSNPVFDAGSPTATDDTSEGTSSQQLAQDLRDTRNVEDASSWMPGAFPSSPSVLPSGHLPQPQRLSTPSDDDIPTERLERLGLETPRNLPALHTPLGSHLHPARPSFTPPPKRVEPPTSAPAKAIPRPSLQDDVDIDDPWMRRSMAYERLPFGRPVSAVQLFARERKPLPPNRIASIYSSQWEAHEKERRALERDQLRPHRIIPQGPAVRQLSFEWLNRVSDAMRSSSGCAVARIPSGDELYPRDIATCLKTLSWLNDEIINSYLTVLVQYLRQSTGNTGNERPRFHAFNTFFYTTLRDKGYQGVRRWANRAKIGGEGLLDVQTVFIPVHESSHWTLLVVRPADRAIEYFDSLDRMGRQGARQVKNIKEWLRGELGAKYDDDEWNVIPSKSSQQDNGSDCGVFLLTNAKAIALEIEPTAFGPNDTKNLRQKIVAELMNGGLHGDFCPVDKMGNTLL</sequence>
<feature type="compositionally biased region" description="Polar residues" evidence="5">
    <location>
        <begin position="26"/>
        <end position="42"/>
    </location>
</feature>
<dbReference type="InterPro" id="IPR038765">
    <property type="entry name" value="Papain-like_cys_pep_sf"/>
</dbReference>
<protein>
    <recommendedName>
        <fullName evidence="6">Ubiquitin-like protease family profile domain-containing protein</fullName>
    </recommendedName>
</protein>
<dbReference type="PANTHER" id="PTHR12606:SF141">
    <property type="entry name" value="GH15225P-RELATED"/>
    <property type="match status" value="1"/>
</dbReference>
<name>A0A9X0BAP5_9EURO</name>
<dbReference type="Pfam" id="PF02902">
    <property type="entry name" value="Peptidase_C48"/>
    <property type="match status" value="1"/>
</dbReference>
<evidence type="ECO:0000256" key="5">
    <source>
        <dbReference type="SAM" id="MobiDB-lite"/>
    </source>
</evidence>
<dbReference type="GO" id="GO:0005634">
    <property type="term" value="C:nucleus"/>
    <property type="evidence" value="ECO:0007669"/>
    <property type="project" value="TreeGrafter"/>
</dbReference>
<evidence type="ECO:0000313" key="8">
    <source>
        <dbReference type="Proteomes" id="UP001147747"/>
    </source>
</evidence>
<feature type="domain" description="Ubiquitin-like protease family profile" evidence="6">
    <location>
        <begin position="246"/>
        <end position="426"/>
    </location>
</feature>
<dbReference type="OrthoDB" id="1939479at2759"/>
<dbReference type="GO" id="GO:0016929">
    <property type="term" value="F:deSUMOylase activity"/>
    <property type="evidence" value="ECO:0007669"/>
    <property type="project" value="TreeGrafter"/>
</dbReference>
<reference evidence="7" key="2">
    <citation type="journal article" date="2023" name="IMA Fungus">
        <title>Comparative genomic study of the Penicillium genus elucidates a diverse pangenome and 15 lateral gene transfer events.</title>
        <authorList>
            <person name="Petersen C."/>
            <person name="Sorensen T."/>
            <person name="Nielsen M.R."/>
            <person name="Sondergaard T.E."/>
            <person name="Sorensen J.L."/>
            <person name="Fitzpatrick D.A."/>
            <person name="Frisvad J.C."/>
            <person name="Nielsen K.L."/>
        </authorList>
    </citation>
    <scope>NUCLEOTIDE SEQUENCE</scope>
    <source>
        <strain evidence="7">IBT 29677</strain>
    </source>
</reference>
<dbReference type="GO" id="GO:0006508">
    <property type="term" value="P:proteolysis"/>
    <property type="evidence" value="ECO:0007669"/>
    <property type="project" value="UniProtKB-KW"/>
</dbReference>
<organism evidence="7 8">
    <name type="scientific">Penicillium cosmopolitanum</name>
    <dbReference type="NCBI Taxonomy" id="1131564"/>
    <lineage>
        <taxon>Eukaryota</taxon>
        <taxon>Fungi</taxon>
        <taxon>Dikarya</taxon>
        <taxon>Ascomycota</taxon>
        <taxon>Pezizomycotina</taxon>
        <taxon>Eurotiomycetes</taxon>
        <taxon>Eurotiomycetidae</taxon>
        <taxon>Eurotiales</taxon>
        <taxon>Aspergillaceae</taxon>
        <taxon>Penicillium</taxon>
    </lineage>
</organism>
<feature type="region of interest" description="Disordered" evidence="5">
    <location>
        <begin position="15"/>
        <end position="89"/>
    </location>
</feature>
<dbReference type="GO" id="GO:0016926">
    <property type="term" value="P:protein desumoylation"/>
    <property type="evidence" value="ECO:0007669"/>
    <property type="project" value="TreeGrafter"/>
</dbReference>
<reference evidence="7" key="1">
    <citation type="submission" date="2022-12" db="EMBL/GenBank/DDBJ databases">
        <authorList>
            <person name="Petersen C."/>
        </authorList>
    </citation>
    <scope>NUCLEOTIDE SEQUENCE</scope>
    <source>
        <strain evidence="7">IBT 29677</strain>
    </source>
</reference>
<dbReference type="PANTHER" id="PTHR12606">
    <property type="entry name" value="SENTRIN/SUMO-SPECIFIC PROTEASE"/>
    <property type="match status" value="1"/>
</dbReference>
<keyword evidence="3" id="KW-0378">Hydrolase</keyword>
<keyword evidence="8" id="KW-1185">Reference proteome</keyword>
<keyword evidence="4" id="KW-0788">Thiol protease</keyword>
<dbReference type="InterPro" id="IPR003653">
    <property type="entry name" value="Peptidase_C48_C"/>
</dbReference>
<dbReference type="Proteomes" id="UP001147747">
    <property type="component" value="Unassembled WGS sequence"/>
</dbReference>
<comment type="similarity">
    <text evidence="1">Belongs to the peptidase C48 family.</text>
</comment>
<gene>
    <name evidence="7" type="ORF">N7509_006037</name>
</gene>
<dbReference type="RefSeq" id="XP_056489976.1">
    <property type="nucleotide sequence ID" value="XM_056630674.1"/>
</dbReference>
<comment type="caution">
    <text evidence="7">The sequence shown here is derived from an EMBL/GenBank/DDBJ whole genome shotgun (WGS) entry which is preliminary data.</text>
</comment>
<evidence type="ECO:0000256" key="1">
    <source>
        <dbReference type="ARBA" id="ARBA00005234"/>
    </source>
</evidence>
<keyword evidence="2" id="KW-0645">Protease</keyword>
<evidence type="ECO:0000256" key="3">
    <source>
        <dbReference type="ARBA" id="ARBA00022801"/>
    </source>
</evidence>
<dbReference type="SUPFAM" id="SSF54001">
    <property type="entry name" value="Cysteine proteinases"/>
    <property type="match status" value="1"/>
</dbReference>